<dbReference type="EMBL" id="MJBS01000248">
    <property type="protein sequence ID" value="OHE90526.1"/>
    <property type="molecule type" value="Genomic_DNA"/>
</dbReference>
<dbReference type="GeneID" id="34567299"/>
<comment type="caution">
    <text evidence="2">The sequence shown here is derived from an EMBL/GenBank/DDBJ whole genome shotgun (WGS) entry which is preliminary data.</text>
</comment>
<feature type="region of interest" description="Disordered" evidence="1">
    <location>
        <begin position="58"/>
        <end position="91"/>
    </location>
</feature>
<reference evidence="2 3" key="1">
    <citation type="submission" date="2016-09" db="EMBL/GenBank/DDBJ databases">
        <authorList>
            <person name="Capua I."/>
            <person name="De Benedictis P."/>
            <person name="Joannis T."/>
            <person name="Lombin L.H."/>
            <person name="Cattoli G."/>
        </authorList>
    </citation>
    <scope>NUCLEOTIDE SEQUENCE [LARGE SCALE GENOMIC DNA]</scope>
    <source>
        <strain evidence="2 3">IMI 309357</strain>
    </source>
</reference>
<feature type="compositionally biased region" description="Basic residues" evidence="1">
    <location>
        <begin position="66"/>
        <end position="79"/>
    </location>
</feature>
<evidence type="ECO:0000313" key="2">
    <source>
        <dbReference type="EMBL" id="OHE90526.1"/>
    </source>
</evidence>
<evidence type="ECO:0000256" key="1">
    <source>
        <dbReference type="SAM" id="MobiDB-lite"/>
    </source>
</evidence>
<dbReference type="Proteomes" id="UP000176998">
    <property type="component" value="Unassembled WGS sequence"/>
</dbReference>
<protein>
    <submittedName>
        <fullName evidence="2">Uncharacterized protein</fullName>
    </submittedName>
</protein>
<gene>
    <name evidence="2" type="ORF">CORC01_14178</name>
</gene>
<organism evidence="2 3">
    <name type="scientific">Colletotrichum orchidophilum</name>
    <dbReference type="NCBI Taxonomy" id="1209926"/>
    <lineage>
        <taxon>Eukaryota</taxon>
        <taxon>Fungi</taxon>
        <taxon>Dikarya</taxon>
        <taxon>Ascomycota</taxon>
        <taxon>Pezizomycotina</taxon>
        <taxon>Sordariomycetes</taxon>
        <taxon>Hypocreomycetidae</taxon>
        <taxon>Glomerellales</taxon>
        <taxon>Glomerellaceae</taxon>
        <taxon>Colletotrichum</taxon>
    </lineage>
</organism>
<dbReference type="AlphaFoldDB" id="A0A1G4AN57"/>
<accession>A0A1G4AN57</accession>
<evidence type="ECO:0000313" key="3">
    <source>
        <dbReference type="Proteomes" id="UP000176998"/>
    </source>
</evidence>
<keyword evidence="3" id="KW-1185">Reference proteome</keyword>
<proteinExistence type="predicted"/>
<name>A0A1G4AN57_9PEZI</name>
<dbReference type="RefSeq" id="XP_022467703.1">
    <property type="nucleotide sequence ID" value="XM_022625789.1"/>
</dbReference>
<sequence>GWVHAAVASFTILLRHHGSPPLVRIERTTPDRLVRARIILRLGKRPARLLGTTGVVMDAHRDDHHGHHGSRRSRRRKWHVSSPQRGEEDRPSLPCRFRLAVGLTGFAISTEPYTTQGTRHAFCSRMNWLAACVSASSNRSQPSWLVSARMRRTQRPCGKSPKKVSRSCRSWWNSPTM</sequence>
<feature type="non-terminal residue" evidence="2">
    <location>
        <position position="1"/>
    </location>
</feature>